<evidence type="ECO:0000256" key="9">
    <source>
        <dbReference type="ARBA" id="ARBA00023306"/>
    </source>
</evidence>
<evidence type="ECO:0000256" key="6">
    <source>
        <dbReference type="ARBA" id="ARBA00022842"/>
    </source>
</evidence>
<evidence type="ECO:0000313" key="12">
    <source>
        <dbReference type="EMBL" id="CUO69180.1"/>
    </source>
</evidence>
<dbReference type="CDD" id="cd01876">
    <property type="entry name" value="YihA_EngB"/>
    <property type="match status" value="1"/>
</dbReference>
<dbReference type="Proteomes" id="UP000095512">
    <property type="component" value="Unassembled WGS sequence"/>
</dbReference>
<keyword evidence="3 10" id="KW-0132">Cell division</keyword>
<keyword evidence="5 10" id="KW-0547">Nucleotide-binding</keyword>
<organism evidence="12 13">
    <name type="scientific">Enterocloster clostridioformis</name>
    <dbReference type="NCBI Taxonomy" id="1531"/>
    <lineage>
        <taxon>Bacteria</taxon>
        <taxon>Bacillati</taxon>
        <taxon>Bacillota</taxon>
        <taxon>Clostridia</taxon>
        <taxon>Lachnospirales</taxon>
        <taxon>Lachnospiraceae</taxon>
        <taxon>Enterocloster</taxon>
    </lineage>
</organism>
<keyword evidence="6" id="KW-0460">Magnesium</keyword>
<evidence type="ECO:0000259" key="11">
    <source>
        <dbReference type="PROSITE" id="PS51706"/>
    </source>
</evidence>
<dbReference type="GO" id="GO:0046872">
    <property type="term" value="F:metal ion binding"/>
    <property type="evidence" value="ECO:0007669"/>
    <property type="project" value="UniProtKB-KW"/>
</dbReference>
<dbReference type="InterPro" id="IPR006073">
    <property type="entry name" value="GTP-bd"/>
</dbReference>
<dbReference type="Gene3D" id="3.40.50.300">
    <property type="entry name" value="P-loop containing nucleotide triphosphate hydrolases"/>
    <property type="match status" value="1"/>
</dbReference>
<dbReference type="Pfam" id="PF01926">
    <property type="entry name" value="MMR_HSR1"/>
    <property type="match status" value="1"/>
</dbReference>
<sequence length="193" mass="22004">MIIRDVNLETVCGVTSKLPENTLPEFAFAGKSNVGKSSLINALMNRKAYARTSSQPGKTQTINFYNINGALYYVDLPGYGYAKIAVEVKEKWGKMIERYLRNSQMLKMVFLLIDIRHEPSANDKLMYEWIIFNGYYPVIIATKLDKINRSQVQKHVKMVREGLGMEKDGIIIPFSAETKQGRDDIWDLIEGSL</sequence>
<dbReference type="PANTHER" id="PTHR11649">
    <property type="entry name" value="MSS1/TRME-RELATED GTP-BINDING PROTEIN"/>
    <property type="match status" value="1"/>
</dbReference>
<keyword evidence="7 10" id="KW-0342">GTP-binding</keyword>
<dbReference type="InterPro" id="IPR019987">
    <property type="entry name" value="GTP-bd_ribosome_bio_YsxC"/>
</dbReference>
<evidence type="ECO:0000256" key="5">
    <source>
        <dbReference type="ARBA" id="ARBA00022741"/>
    </source>
</evidence>
<accession>A0A174H7X2</accession>
<name>A0A174H7X2_9FIRM</name>
<dbReference type="InterPro" id="IPR030393">
    <property type="entry name" value="G_ENGB_dom"/>
</dbReference>
<evidence type="ECO:0000256" key="3">
    <source>
        <dbReference type="ARBA" id="ARBA00022618"/>
    </source>
</evidence>
<evidence type="ECO:0000256" key="10">
    <source>
        <dbReference type="HAMAP-Rule" id="MF_00321"/>
    </source>
</evidence>
<keyword evidence="8 10" id="KW-0717">Septation</keyword>
<dbReference type="SUPFAM" id="SSF52540">
    <property type="entry name" value="P-loop containing nucleoside triphosphate hydrolases"/>
    <property type="match status" value="1"/>
</dbReference>
<dbReference type="RefSeq" id="WP_022202873.1">
    <property type="nucleotide sequence ID" value="NZ_CATYWZ010000009.1"/>
</dbReference>
<dbReference type="InterPro" id="IPR027417">
    <property type="entry name" value="P-loop_NTPase"/>
</dbReference>
<proteinExistence type="inferred from homology"/>
<dbReference type="HAMAP" id="MF_00321">
    <property type="entry name" value="GTPase_EngB"/>
    <property type="match status" value="1"/>
</dbReference>
<evidence type="ECO:0000256" key="1">
    <source>
        <dbReference type="ARBA" id="ARBA00001946"/>
    </source>
</evidence>
<dbReference type="FunFam" id="3.40.50.300:FF:000098">
    <property type="entry name" value="Probable GTP-binding protein EngB"/>
    <property type="match status" value="1"/>
</dbReference>
<evidence type="ECO:0000256" key="2">
    <source>
        <dbReference type="ARBA" id="ARBA00009638"/>
    </source>
</evidence>
<dbReference type="GO" id="GO:0005525">
    <property type="term" value="F:GTP binding"/>
    <property type="evidence" value="ECO:0007669"/>
    <property type="project" value="UniProtKB-UniRule"/>
</dbReference>
<dbReference type="GO" id="GO:0005829">
    <property type="term" value="C:cytosol"/>
    <property type="evidence" value="ECO:0007669"/>
    <property type="project" value="TreeGrafter"/>
</dbReference>
<evidence type="ECO:0000256" key="8">
    <source>
        <dbReference type="ARBA" id="ARBA00023210"/>
    </source>
</evidence>
<dbReference type="NCBIfam" id="TIGR00231">
    <property type="entry name" value="small_GTP"/>
    <property type="match status" value="1"/>
</dbReference>
<evidence type="ECO:0000256" key="7">
    <source>
        <dbReference type="ARBA" id="ARBA00023134"/>
    </source>
</evidence>
<reference evidence="12 13" key="1">
    <citation type="submission" date="2015-09" db="EMBL/GenBank/DDBJ databases">
        <authorList>
            <consortium name="Pathogen Informatics"/>
        </authorList>
    </citation>
    <scope>NUCLEOTIDE SEQUENCE [LARGE SCALE GENOMIC DNA]</scope>
    <source>
        <strain evidence="12 13">2789STDY5834865</strain>
    </source>
</reference>
<gene>
    <name evidence="10 12" type="primary">engB</name>
    <name evidence="12" type="ORF">ERS852480_01679</name>
</gene>
<dbReference type="PROSITE" id="PS51706">
    <property type="entry name" value="G_ENGB"/>
    <property type="match status" value="1"/>
</dbReference>
<dbReference type="InterPro" id="IPR005225">
    <property type="entry name" value="Small_GTP-bd"/>
</dbReference>
<evidence type="ECO:0000313" key="13">
    <source>
        <dbReference type="Proteomes" id="UP000095512"/>
    </source>
</evidence>
<keyword evidence="4" id="KW-0479">Metal-binding</keyword>
<comment type="similarity">
    <text evidence="2 10">Belongs to the TRAFAC class TrmE-Era-EngA-EngB-Septin-like GTPase superfamily. EngB GTPase family.</text>
</comment>
<dbReference type="PANTHER" id="PTHR11649:SF13">
    <property type="entry name" value="ENGB-TYPE G DOMAIN-CONTAINING PROTEIN"/>
    <property type="match status" value="1"/>
</dbReference>
<dbReference type="AlphaFoldDB" id="A0A174H7X2"/>
<dbReference type="GO" id="GO:0000917">
    <property type="term" value="P:division septum assembly"/>
    <property type="evidence" value="ECO:0007669"/>
    <property type="project" value="UniProtKB-KW"/>
</dbReference>
<evidence type="ECO:0000256" key="4">
    <source>
        <dbReference type="ARBA" id="ARBA00022723"/>
    </source>
</evidence>
<comment type="cofactor">
    <cofactor evidence="1">
        <name>Mg(2+)</name>
        <dbReference type="ChEBI" id="CHEBI:18420"/>
    </cofactor>
</comment>
<comment type="function">
    <text evidence="10">Necessary for normal cell division and for the maintenance of normal septation.</text>
</comment>
<dbReference type="EMBL" id="CZAB01000010">
    <property type="protein sequence ID" value="CUO69180.1"/>
    <property type="molecule type" value="Genomic_DNA"/>
</dbReference>
<keyword evidence="9 10" id="KW-0131">Cell cycle</keyword>
<feature type="domain" description="EngB-type G" evidence="11">
    <location>
        <begin position="22"/>
        <end position="193"/>
    </location>
</feature>
<dbReference type="NCBIfam" id="TIGR03598">
    <property type="entry name" value="GTPase_YsxC"/>
    <property type="match status" value="1"/>
</dbReference>
<protein>
    <recommendedName>
        <fullName evidence="10">Probable GTP-binding protein EngB</fullName>
    </recommendedName>
</protein>